<keyword evidence="3" id="KW-1185">Reference proteome</keyword>
<dbReference type="STRING" id="1423812.FD20_GL001492"/>
<dbReference type="SUPFAM" id="SSF55920">
    <property type="entry name" value="Creatinase/aminopeptidase"/>
    <property type="match status" value="1"/>
</dbReference>
<feature type="domain" description="Peptidase M24" evidence="1">
    <location>
        <begin position="6"/>
        <end position="94"/>
    </location>
</feature>
<organism evidence="2 3">
    <name type="scientific">Liquorilactobacillus uvarum DSM 19971</name>
    <dbReference type="NCBI Taxonomy" id="1423812"/>
    <lineage>
        <taxon>Bacteria</taxon>
        <taxon>Bacillati</taxon>
        <taxon>Bacillota</taxon>
        <taxon>Bacilli</taxon>
        <taxon>Lactobacillales</taxon>
        <taxon>Lactobacillaceae</taxon>
        <taxon>Liquorilactobacillus</taxon>
    </lineage>
</organism>
<proteinExistence type="predicted"/>
<accession>A0A0R1PZD9</accession>
<dbReference type="AlphaFoldDB" id="A0A0R1PZD9"/>
<dbReference type="EMBL" id="AZEG01000032">
    <property type="protein sequence ID" value="KRL35333.1"/>
    <property type="molecule type" value="Genomic_DNA"/>
</dbReference>
<name>A0A0R1PZD9_9LACO</name>
<evidence type="ECO:0000259" key="1">
    <source>
        <dbReference type="Pfam" id="PF00557"/>
    </source>
</evidence>
<dbReference type="PANTHER" id="PTHR46112">
    <property type="entry name" value="AMINOPEPTIDASE"/>
    <property type="match status" value="1"/>
</dbReference>
<dbReference type="Proteomes" id="UP000051155">
    <property type="component" value="Unassembled WGS sequence"/>
</dbReference>
<dbReference type="InterPro" id="IPR050659">
    <property type="entry name" value="Peptidase_M24B"/>
</dbReference>
<dbReference type="PATRIC" id="fig|1423812.3.peg.1586"/>
<gene>
    <name evidence="2" type="ORF">FD20_GL001492</name>
</gene>
<protein>
    <submittedName>
        <fullName evidence="2">Proline dipeptidase</fullName>
    </submittedName>
</protein>
<evidence type="ECO:0000313" key="3">
    <source>
        <dbReference type="Proteomes" id="UP000051155"/>
    </source>
</evidence>
<dbReference type="PANTHER" id="PTHR46112:SF2">
    <property type="entry name" value="XAA-PRO AMINOPEPTIDASE P-RELATED"/>
    <property type="match status" value="1"/>
</dbReference>
<dbReference type="Pfam" id="PF00557">
    <property type="entry name" value="Peptidase_M24"/>
    <property type="match status" value="1"/>
</dbReference>
<reference evidence="2 3" key="1">
    <citation type="journal article" date="2015" name="Genome Announc.">
        <title>Expanding the biotechnology potential of lactobacilli through comparative genomics of 213 strains and associated genera.</title>
        <authorList>
            <person name="Sun Z."/>
            <person name="Harris H.M."/>
            <person name="McCann A."/>
            <person name="Guo C."/>
            <person name="Argimon S."/>
            <person name="Zhang W."/>
            <person name="Yang X."/>
            <person name="Jeffery I.B."/>
            <person name="Cooney J.C."/>
            <person name="Kagawa T.F."/>
            <person name="Liu W."/>
            <person name="Song Y."/>
            <person name="Salvetti E."/>
            <person name="Wrobel A."/>
            <person name="Rasinkangas P."/>
            <person name="Parkhill J."/>
            <person name="Rea M.C."/>
            <person name="O'Sullivan O."/>
            <person name="Ritari J."/>
            <person name="Douillard F.P."/>
            <person name="Paul Ross R."/>
            <person name="Yang R."/>
            <person name="Briner A.E."/>
            <person name="Felis G.E."/>
            <person name="de Vos W.M."/>
            <person name="Barrangou R."/>
            <person name="Klaenhammer T.R."/>
            <person name="Caufield P.W."/>
            <person name="Cui Y."/>
            <person name="Zhang H."/>
            <person name="O'Toole P.W."/>
        </authorList>
    </citation>
    <scope>NUCLEOTIDE SEQUENCE [LARGE SCALE GENOMIC DNA]</scope>
    <source>
        <strain evidence="2 3">DSM 19971</strain>
    </source>
</reference>
<evidence type="ECO:0000313" key="2">
    <source>
        <dbReference type="EMBL" id="KRL35333.1"/>
    </source>
</evidence>
<sequence>MMMARKIFLENLKPGNKASDIEKAVDDYFDKEDLANHILHRPGHGIGLNNHEWPTLSFGNDTILQENMVVSVEPAIYFENQGGYRHSDTVLITKNGYRLMTHAPVELKDLILK</sequence>
<dbReference type="Gene3D" id="3.90.230.10">
    <property type="entry name" value="Creatinase/methionine aminopeptidase superfamily"/>
    <property type="match status" value="1"/>
</dbReference>
<dbReference type="InterPro" id="IPR000994">
    <property type="entry name" value="Pept_M24"/>
</dbReference>
<dbReference type="CDD" id="cd01066">
    <property type="entry name" value="APP_MetAP"/>
    <property type="match status" value="1"/>
</dbReference>
<comment type="caution">
    <text evidence="2">The sequence shown here is derived from an EMBL/GenBank/DDBJ whole genome shotgun (WGS) entry which is preliminary data.</text>
</comment>
<dbReference type="InterPro" id="IPR036005">
    <property type="entry name" value="Creatinase/aminopeptidase-like"/>
</dbReference>